<keyword evidence="3 8" id="KW-1134">Transmembrane beta strand</keyword>
<dbReference type="InterPro" id="IPR012910">
    <property type="entry name" value="Plug_dom"/>
</dbReference>
<dbReference type="Gene3D" id="2.170.130.10">
    <property type="entry name" value="TonB-dependent receptor, plug domain"/>
    <property type="match status" value="1"/>
</dbReference>
<evidence type="ECO:0000256" key="6">
    <source>
        <dbReference type="ARBA" id="ARBA00023136"/>
    </source>
</evidence>
<name>A0ABW8JXK7_9GAMM</name>
<dbReference type="Pfam" id="PF00593">
    <property type="entry name" value="TonB_dep_Rec_b-barrel"/>
    <property type="match status" value="1"/>
</dbReference>
<evidence type="ECO:0000259" key="10">
    <source>
        <dbReference type="Pfam" id="PF00593"/>
    </source>
</evidence>
<comment type="subcellular location">
    <subcellularLocation>
        <location evidence="1 8">Cell outer membrane</location>
        <topology evidence="1 8">Multi-pass membrane protein</topology>
    </subcellularLocation>
</comment>
<dbReference type="PANTHER" id="PTHR30069:SF39">
    <property type="entry name" value="BLL6183 PROTEIN"/>
    <property type="match status" value="1"/>
</dbReference>
<evidence type="ECO:0000256" key="2">
    <source>
        <dbReference type="ARBA" id="ARBA00022448"/>
    </source>
</evidence>
<proteinExistence type="inferred from homology"/>
<feature type="domain" description="TonB-dependent receptor plug" evidence="11">
    <location>
        <begin position="33"/>
        <end position="145"/>
    </location>
</feature>
<sequence length="780" mass="82903">MSPTAWADRPVKQLHEVRVIAIAPLPGFEVPPLDIPLNVQSAQADDMAQLHGQAITDLLQSSFQGVNVTQSQGNPWQGNLIFHGFTLSPLLGSPSGISVYFDGVRQNEPFAETMNWESVPDFAVRDVELVPGSNPLYGLNTLAGALLMTSKSGFTDPGGTVNVSGGSWGRLQADADFGAHSHRMAIYVGAASDYERGWRDYSPSRVQQAFVRGDWRPDENTSLMLSYTGAIGRLSGTQSLPVEWIDTPKVGFTWPDNFHNRLNAFTVQGTRQLGADWAVQANGYLRLSRSASFNSNTNDFAAYDPAADGPLGYTVDGPFDPASIGQFWYAGVSPAYDPANPAATINNVPASNVLGHVRTLGYGVSLQAVDSQPLAGHDNQLTAGVSLDVGASGFSQYTQPAYFPLDPAQRGAAIGLAPFGAQALTDAGATNRSVGLYAMDVLALTDALHLSAGGRYNVSRLAVTDRSGREPDINGAQRFHRFNPSLGIAWSITPALGVYANYDEGMRTPTPIEFECADPAAPCALPNDFTGDPPLKAVVVRTLSGGLRGTAAHGRLRWNVSPYLSRASNDILTVFTGGSSQGYFANVPSTRREGVDMGVGGVTGRLEWQANLSLVRATYGAAFETVSGANSSADGDGAIRVSRGDRLPGVPGRLFNLSGEYRLTSHWSFGANLRAYSGQYAVGDENNADRHGALPGYGVVSLDLHYRPNRALAFFASVDNLFDRHYVNGGQLSSNVFDTSGRLLDTTGPGTPTLFVSPGAPRTFLLGVSYAFGDAAAADD</sequence>
<comment type="caution">
    <text evidence="12">The sequence shown here is derived from an EMBL/GenBank/DDBJ whole genome shotgun (WGS) entry which is preliminary data.</text>
</comment>
<evidence type="ECO:0000256" key="5">
    <source>
        <dbReference type="ARBA" id="ARBA00023077"/>
    </source>
</evidence>
<feature type="domain" description="TonB-dependent receptor-like beta-barrel" evidence="10">
    <location>
        <begin position="213"/>
        <end position="721"/>
    </location>
</feature>
<keyword evidence="2 8" id="KW-0813">Transport</keyword>
<dbReference type="Proteomes" id="UP001620460">
    <property type="component" value="Unassembled WGS sequence"/>
</dbReference>
<evidence type="ECO:0000256" key="8">
    <source>
        <dbReference type="PROSITE-ProRule" id="PRU01360"/>
    </source>
</evidence>
<dbReference type="PANTHER" id="PTHR30069">
    <property type="entry name" value="TONB-DEPENDENT OUTER MEMBRANE RECEPTOR"/>
    <property type="match status" value="1"/>
</dbReference>
<dbReference type="RefSeq" id="WP_404635703.1">
    <property type="nucleotide sequence ID" value="NZ_JADIKM010000006.1"/>
</dbReference>
<organism evidence="12 13">
    <name type="scientific">Dyella ginsengisoli</name>
    <dbReference type="NCBI Taxonomy" id="363848"/>
    <lineage>
        <taxon>Bacteria</taxon>
        <taxon>Pseudomonadati</taxon>
        <taxon>Pseudomonadota</taxon>
        <taxon>Gammaproteobacteria</taxon>
        <taxon>Lysobacterales</taxon>
        <taxon>Rhodanobacteraceae</taxon>
        <taxon>Dyella</taxon>
    </lineage>
</organism>
<keyword evidence="7 8" id="KW-0998">Cell outer membrane</keyword>
<keyword evidence="12" id="KW-0675">Receptor</keyword>
<evidence type="ECO:0000256" key="3">
    <source>
        <dbReference type="ARBA" id="ARBA00022452"/>
    </source>
</evidence>
<gene>
    <name evidence="12" type="ORF">ISP17_18095</name>
</gene>
<dbReference type="InterPro" id="IPR000531">
    <property type="entry name" value="Beta-barrel_TonB"/>
</dbReference>
<keyword evidence="6 8" id="KW-0472">Membrane</keyword>
<dbReference type="PROSITE" id="PS52016">
    <property type="entry name" value="TONB_DEPENDENT_REC_3"/>
    <property type="match status" value="1"/>
</dbReference>
<evidence type="ECO:0000256" key="9">
    <source>
        <dbReference type="RuleBase" id="RU003357"/>
    </source>
</evidence>
<comment type="similarity">
    <text evidence="8 9">Belongs to the TonB-dependent receptor family.</text>
</comment>
<keyword evidence="5 9" id="KW-0798">TonB box</keyword>
<accession>A0ABW8JXK7</accession>
<dbReference type="InterPro" id="IPR036942">
    <property type="entry name" value="Beta-barrel_TonB_sf"/>
</dbReference>
<keyword evidence="13" id="KW-1185">Reference proteome</keyword>
<evidence type="ECO:0000256" key="1">
    <source>
        <dbReference type="ARBA" id="ARBA00004571"/>
    </source>
</evidence>
<dbReference type="InterPro" id="IPR039426">
    <property type="entry name" value="TonB-dep_rcpt-like"/>
</dbReference>
<keyword evidence="4 8" id="KW-0812">Transmembrane</keyword>
<evidence type="ECO:0000313" key="12">
    <source>
        <dbReference type="EMBL" id="MFK2905877.1"/>
    </source>
</evidence>
<evidence type="ECO:0000256" key="7">
    <source>
        <dbReference type="ARBA" id="ARBA00023237"/>
    </source>
</evidence>
<dbReference type="InterPro" id="IPR037066">
    <property type="entry name" value="Plug_dom_sf"/>
</dbReference>
<evidence type="ECO:0000256" key="4">
    <source>
        <dbReference type="ARBA" id="ARBA00022692"/>
    </source>
</evidence>
<evidence type="ECO:0000313" key="13">
    <source>
        <dbReference type="Proteomes" id="UP001620460"/>
    </source>
</evidence>
<dbReference type="Pfam" id="PF07715">
    <property type="entry name" value="Plug"/>
    <property type="match status" value="1"/>
</dbReference>
<reference evidence="12 13" key="1">
    <citation type="submission" date="2020-10" db="EMBL/GenBank/DDBJ databases">
        <title>Phylogeny of dyella-like bacteria.</title>
        <authorList>
            <person name="Fu J."/>
        </authorList>
    </citation>
    <scope>NUCLEOTIDE SEQUENCE [LARGE SCALE GENOMIC DNA]</scope>
    <source>
        <strain evidence="12 13">Gsoil3046</strain>
    </source>
</reference>
<protein>
    <submittedName>
        <fullName evidence="12">TonB-dependent receptor</fullName>
    </submittedName>
</protein>
<dbReference type="Gene3D" id="2.40.170.20">
    <property type="entry name" value="TonB-dependent receptor, beta-barrel domain"/>
    <property type="match status" value="1"/>
</dbReference>
<dbReference type="EMBL" id="JADIKM010000006">
    <property type="protein sequence ID" value="MFK2905877.1"/>
    <property type="molecule type" value="Genomic_DNA"/>
</dbReference>
<evidence type="ECO:0000259" key="11">
    <source>
        <dbReference type="Pfam" id="PF07715"/>
    </source>
</evidence>
<dbReference type="SUPFAM" id="SSF56935">
    <property type="entry name" value="Porins"/>
    <property type="match status" value="1"/>
</dbReference>